<sequence length="101" mass="11388">MLHVRASLHHRSCLDALPQNLGAHRFDMKRGYAARHVRVARSQMPGVSFFDSRRSNNPISARQMQRLVFTSTMIDEHLAFPAPPPPRAGQALANKENTDVE</sequence>
<accession>A0AB38U3H4</accession>
<feature type="region of interest" description="Disordered" evidence="1">
    <location>
        <begin position="81"/>
        <end position="101"/>
    </location>
</feature>
<name>A0AB38U3H4_BURGA</name>
<evidence type="ECO:0000256" key="1">
    <source>
        <dbReference type="SAM" id="MobiDB-lite"/>
    </source>
</evidence>
<reference evidence="2" key="1">
    <citation type="submission" date="2022-09" db="EMBL/GenBank/DDBJ databases">
        <title>Genomic of Burkholderia gladioli.</title>
        <authorList>
            <person name="Wu H."/>
        </authorList>
    </citation>
    <scope>NUCLEOTIDE SEQUENCE</scope>
    <source>
        <strain evidence="2">ZN-S4</strain>
    </source>
</reference>
<organism evidence="2 3">
    <name type="scientific">Burkholderia gladioli</name>
    <name type="common">Pseudomonas marginata</name>
    <name type="synonym">Phytomonas marginata</name>
    <dbReference type="NCBI Taxonomy" id="28095"/>
    <lineage>
        <taxon>Bacteria</taxon>
        <taxon>Pseudomonadati</taxon>
        <taxon>Pseudomonadota</taxon>
        <taxon>Betaproteobacteria</taxon>
        <taxon>Burkholderiales</taxon>
        <taxon>Burkholderiaceae</taxon>
        <taxon>Burkholderia</taxon>
    </lineage>
</organism>
<proteinExistence type="predicted"/>
<dbReference type="RefSeq" id="WP_124083587.1">
    <property type="nucleotide sequence ID" value="NZ_CADEPT010000006.1"/>
</dbReference>
<evidence type="ECO:0000313" key="2">
    <source>
        <dbReference type="EMBL" id="UWX74555.1"/>
    </source>
</evidence>
<protein>
    <submittedName>
        <fullName evidence="2">Uncharacterized protein</fullName>
    </submittedName>
</protein>
<dbReference type="EMBL" id="CP104215">
    <property type="protein sequence ID" value="UWX74555.1"/>
    <property type="molecule type" value="Genomic_DNA"/>
</dbReference>
<evidence type="ECO:0000313" key="3">
    <source>
        <dbReference type="Proteomes" id="UP001059745"/>
    </source>
</evidence>
<gene>
    <name evidence="2" type="ORF">NYZ96_23825</name>
</gene>
<dbReference type="Proteomes" id="UP001059745">
    <property type="component" value="Chromosome 2"/>
</dbReference>
<dbReference type="AlphaFoldDB" id="A0AB38U3H4"/>